<keyword evidence="2" id="KW-1185">Reference proteome</keyword>
<gene>
    <name evidence="1" type="ORF">QHF89_36335</name>
</gene>
<evidence type="ECO:0000313" key="1">
    <source>
        <dbReference type="EMBL" id="MDI1435029.1"/>
    </source>
</evidence>
<protein>
    <submittedName>
        <fullName evidence="1">Uncharacterized protein</fullName>
    </submittedName>
</protein>
<accession>A0ABT6P344</accession>
<dbReference type="Proteomes" id="UP001160301">
    <property type="component" value="Unassembled WGS sequence"/>
</dbReference>
<organism evidence="1 2">
    <name type="scientific">Polyangium sorediatum</name>
    <dbReference type="NCBI Taxonomy" id="889274"/>
    <lineage>
        <taxon>Bacteria</taxon>
        <taxon>Pseudomonadati</taxon>
        <taxon>Myxococcota</taxon>
        <taxon>Polyangia</taxon>
        <taxon>Polyangiales</taxon>
        <taxon>Polyangiaceae</taxon>
        <taxon>Polyangium</taxon>
    </lineage>
</organism>
<name>A0ABT6P344_9BACT</name>
<sequence length="430" mass="47274">MSEAPGIWFVYRSHDEGPLSRRVRRLDAPSILAWFSEKMSDAKKAEDPQSVYEAELGGYVYGFGTVFEAVKEHGLLAPKSTAELEKILRKHLYVEGDAGHLRIDAHSLRVLTDDDEVELAYFFFDDEIARTQPERVSFLLHEEPKLPEGDADGPFTPPFEPEPVLPRGEGEGTTYVCLLTSYDGDSIPGCAVAIPGVRLPDLASHLRTVVPAKKPASWSKEWLDTWPVELRLLRAMIEPGQISIAPALAKCAAYPLREVVTATNHTLLGVGAHQNAEGEFSKVGTAFEGTGDPEKALVQVGKHAALFCPHTSSAFGYEQWILFDDRWAAAHPALAASMLRYANGWDPLRDPAPPKSAETAAEQKERAWKEALAGRMDEKAAPYRTTARFAPGDLVDHTKFGRGLVRRVDGAKIEVIFKDGARLLAHAMPG</sequence>
<dbReference type="EMBL" id="JARZHI010000051">
    <property type="protein sequence ID" value="MDI1435029.1"/>
    <property type="molecule type" value="Genomic_DNA"/>
</dbReference>
<reference evidence="1 2" key="1">
    <citation type="submission" date="2023-04" db="EMBL/GenBank/DDBJ databases">
        <title>The genome sequence of Polyangium sorediatum DSM14670.</title>
        <authorList>
            <person name="Zhang X."/>
        </authorList>
    </citation>
    <scope>NUCLEOTIDE SEQUENCE [LARGE SCALE GENOMIC DNA]</scope>
    <source>
        <strain evidence="1 2">DSM 14670</strain>
    </source>
</reference>
<dbReference type="RefSeq" id="WP_136970486.1">
    <property type="nucleotide sequence ID" value="NZ_JARZHI010000051.1"/>
</dbReference>
<proteinExistence type="predicted"/>
<evidence type="ECO:0000313" key="2">
    <source>
        <dbReference type="Proteomes" id="UP001160301"/>
    </source>
</evidence>
<comment type="caution">
    <text evidence="1">The sequence shown here is derived from an EMBL/GenBank/DDBJ whole genome shotgun (WGS) entry which is preliminary data.</text>
</comment>